<evidence type="ECO:0000313" key="6">
    <source>
        <dbReference type="Proteomes" id="UP000326354"/>
    </source>
</evidence>
<keyword evidence="3" id="KW-0472">Membrane</keyword>
<dbReference type="KEGG" id="uam:UABAM_02750"/>
<dbReference type="Gene3D" id="1.10.357.10">
    <property type="entry name" value="Tetracycline Repressor, domain 2"/>
    <property type="match status" value="1"/>
</dbReference>
<evidence type="ECO:0000256" key="3">
    <source>
        <dbReference type="SAM" id="Phobius"/>
    </source>
</evidence>
<dbReference type="PANTHER" id="PTHR30055">
    <property type="entry name" value="HTH-TYPE TRANSCRIPTIONAL REGULATOR RUTR"/>
    <property type="match status" value="1"/>
</dbReference>
<protein>
    <submittedName>
        <fullName evidence="5">TetR family transcriptional regulator</fullName>
    </submittedName>
</protein>
<dbReference type="SUPFAM" id="SSF46689">
    <property type="entry name" value="Homeodomain-like"/>
    <property type="match status" value="1"/>
</dbReference>
<dbReference type="PRINTS" id="PR00455">
    <property type="entry name" value="HTHTETR"/>
</dbReference>
<feature type="domain" description="HTH tetR-type" evidence="4">
    <location>
        <begin position="8"/>
        <end position="68"/>
    </location>
</feature>
<evidence type="ECO:0000256" key="1">
    <source>
        <dbReference type="ARBA" id="ARBA00023125"/>
    </source>
</evidence>
<keyword evidence="3" id="KW-0812">Transmembrane</keyword>
<accession>A0A5S9F3L7</accession>
<dbReference type="InterPro" id="IPR023772">
    <property type="entry name" value="DNA-bd_HTH_TetR-type_CS"/>
</dbReference>
<feature type="transmembrane region" description="Helical" evidence="3">
    <location>
        <begin position="82"/>
        <end position="102"/>
    </location>
</feature>
<dbReference type="PROSITE" id="PS50977">
    <property type="entry name" value="HTH_TETR_2"/>
    <property type="match status" value="1"/>
</dbReference>
<dbReference type="RefSeq" id="WP_151968550.1">
    <property type="nucleotide sequence ID" value="NZ_AP019860.1"/>
</dbReference>
<keyword evidence="1 2" id="KW-0238">DNA-binding</keyword>
<gene>
    <name evidence="5" type="ORF">UABAM_02750</name>
</gene>
<dbReference type="OrthoDB" id="9789566at2"/>
<organism evidence="5 6">
    <name type="scientific">Uabimicrobium amorphum</name>
    <dbReference type="NCBI Taxonomy" id="2596890"/>
    <lineage>
        <taxon>Bacteria</taxon>
        <taxon>Pseudomonadati</taxon>
        <taxon>Planctomycetota</taxon>
        <taxon>Candidatus Uabimicrobiia</taxon>
        <taxon>Candidatus Uabimicrobiales</taxon>
        <taxon>Candidatus Uabimicrobiaceae</taxon>
        <taxon>Candidatus Uabimicrobium</taxon>
    </lineage>
</organism>
<dbReference type="AlphaFoldDB" id="A0A5S9F3L7"/>
<sequence>MKKRYSKQQRRTMILEAALICFAHKGYNGTTTKDIATQADVSEALLYKHFPNKMAIYAAINDFCIEEGSEVGSIVLKQKNSIFAFISSVYFLMYVVVFATPLKRKYKGISHRLFVYSILEDGQLIEKFHHSSVLPCIQAIRQYYKYLKSQNHITETTAAVDNLIWCVYSVAAMMTIFDLSDKELAFEGSIKNSFHDAVIFALRGLGLKEQVIRDHYEPQQLQDYIEDLFSQNSAV</sequence>
<dbReference type="Pfam" id="PF00440">
    <property type="entry name" value="TetR_N"/>
    <property type="match status" value="1"/>
</dbReference>
<keyword evidence="3" id="KW-1133">Transmembrane helix</keyword>
<keyword evidence="6" id="KW-1185">Reference proteome</keyword>
<dbReference type="GO" id="GO:0000976">
    <property type="term" value="F:transcription cis-regulatory region binding"/>
    <property type="evidence" value="ECO:0007669"/>
    <property type="project" value="TreeGrafter"/>
</dbReference>
<dbReference type="InterPro" id="IPR001647">
    <property type="entry name" value="HTH_TetR"/>
</dbReference>
<dbReference type="GO" id="GO:0003700">
    <property type="term" value="F:DNA-binding transcription factor activity"/>
    <property type="evidence" value="ECO:0007669"/>
    <property type="project" value="TreeGrafter"/>
</dbReference>
<dbReference type="InterPro" id="IPR009057">
    <property type="entry name" value="Homeodomain-like_sf"/>
</dbReference>
<proteinExistence type="predicted"/>
<evidence type="ECO:0000259" key="4">
    <source>
        <dbReference type="PROSITE" id="PS50977"/>
    </source>
</evidence>
<dbReference type="Proteomes" id="UP000326354">
    <property type="component" value="Chromosome"/>
</dbReference>
<name>A0A5S9F3L7_UABAM</name>
<dbReference type="PANTHER" id="PTHR30055:SF223">
    <property type="entry name" value="HTH-TYPE TRANSCRIPTIONAL REGULATOR UIDR"/>
    <property type="match status" value="1"/>
</dbReference>
<dbReference type="PROSITE" id="PS01081">
    <property type="entry name" value="HTH_TETR_1"/>
    <property type="match status" value="1"/>
</dbReference>
<evidence type="ECO:0000256" key="2">
    <source>
        <dbReference type="PROSITE-ProRule" id="PRU00335"/>
    </source>
</evidence>
<reference evidence="5 6" key="1">
    <citation type="submission" date="2019-08" db="EMBL/GenBank/DDBJ databases">
        <title>Complete genome sequence of Candidatus Uab amorphum.</title>
        <authorList>
            <person name="Shiratori T."/>
            <person name="Suzuki S."/>
            <person name="Kakizawa Y."/>
            <person name="Ishida K."/>
        </authorList>
    </citation>
    <scope>NUCLEOTIDE SEQUENCE [LARGE SCALE GENOMIC DNA]</scope>
    <source>
        <strain evidence="5 6">SRT547</strain>
    </source>
</reference>
<dbReference type="EMBL" id="AP019860">
    <property type="protein sequence ID" value="BBM84391.1"/>
    <property type="molecule type" value="Genomic_DNA"/>
</dbReference>
<feature type="DNA-binding region" description="H-T-H motif" evidence="2">
    <location>
        <begin position="31"/>
        <end position="50"/>
    </location>
</feature>
<dbReference type="InterPro" id="IPR050109">
    <property type="entry name" value="HTH-type_TetR-like_transc_reg"/>
</dbReference>
<evidence type="ECO:0000313" key="5">
    <source>
        <dbReference type="EMBL" id="BBM84391.1"/>
    </source>
</evidence>